<dbReference type="EMBL" id="BMTL01000033">
    <property type="protein sequence ID" value="GGS17082.1"/>
    <property type="molecule type" value="Genomic_DNA"/>
</dbReference>
<evidence type="ECO:0000313" key="2">
    <source>
        <dbReference type="EMBL" id="GGS17082.1"/>
    </source>
</evidence>
<gene>
    <name evidence="2" type="ORF">GCM10010269_65310</name>
</gene>
<comment type="caution">
    <text evidence="2">The sequence shown here is derived from an EMBL/GenBank/DDBJ whole genome shotgun (WGS) entry which is preliminary data.</text>
</comment>
<dbReference type="RefSeq" id="WP_229878443.1">
    <property type="nucleotide sequence ID" value="NZ_BMTL01000033.1"/>
</dbReference>
<dbReference type="Pfam" id="PF25547">
    <property type="entry name" value="WXG100_2"/>
    <property type="match status" value="1"/>
</dbReference>
<name>A0A918L7C4_9ACTN</name>
<protein>
    <recommendedName>
        <fullName evidence="1">Outer membrane channel protein CpnT-like N-terminal domain-containing protein</fullName>
    </recommendedName>
</protein>
<dbReference type="InterPro" id="IPR057746">
    <property type="entry name" value="CpnT-like_N"/>
</dbReference>
<reference evidence="2" key="2">
    <citation type="submission" date="2020-09" db="EMBL/GenBank/DDBJ databases">
        <authorList>
            <person name="Sun Q."/>
            <person name="Ohkuma M."/>
        </authorList>
    </citation>
    <scope>NUCLEOTIDE SEQUENCE</scope>
    <source>
        <strain evidence="2">JCM 4386</strain>
    </source>
</reference>
<accession>A0A918L7C4</accession>
<reference evidence="2" key="1">
    <citation type="journal article" date="2014" name="Int. J. Syst. Evol. Microbiol.">
        <title>Complete genome sequence of Corynebacterium casei LMG S-19264T (=DSM 44701T), isolated from a smear-ripened cheese.</title>
        <authorList>
            <consortium name="US DOE Joint Genome Institute (JGI-PGF)"/>
            <person name="Walter F."/>
            <person name="Albersmeier A."/>
            <person name="Kalinowski J."/>
            <person name="Ruckert C."/>
        </authorList>
    </citation>
    <scope>NUCLEOTIDE SEQUENCE</scope>
    <source>
        <strain evidence="2">JCM 4386</strain>
    </source>
</reference>
<evidence type="ECO:0000259" key="1">
    <source>
        <dbReference type="Pfam" id="PF25547"/>
    </source>
</evidence>
<dbReference type="AlphaFoldDB" id="A0A918L7C4"/>
<sequence>MSAADKAKKIVQDMTGMWWPDADEGGLRDAAKAWRDFADDLEDVTAAANKSARGIIEHNKGEAISAFDDPFWRRYYYDGHGWLQDMIDGARDMAKALDQYADVVHKAVKHLEHELEIVGATIVAGTALAVFTLGISEGAAAAATVSILELSATLGVTVSTEIATIAGTTLATAAIGGLESITVDLAVTQPVAMAIGESKGLSLDEVSDSALYGMEFGGAFGGGGSTARIVAENGGMEGLFNGFRLNSAALDEMGKSRTWKLIQSPDSKIPAAPARAGDYELVSGDPVYFGKNTTTVGYDERTLNNLQRVARVPGVHDVVVHGTDEGVFVPGRINAAGKTLTDFEVHPNHIADAIRSNPNYHGEPVRLISCYSGADARPPELPLAQSVANELGVPVTAPTSKVGTSPQLGLNQTPTIGNNGYWRTYLPMAH</sequence>
<evidence type="ECO:0000313" key="3">
    <source>
        <dbReference type="Proteomes" id="UP000606194"/>
    </source>
</evidence>
<feature type="domain" description="Outer membrane channel protein CpnT-like N-terminal" evidence="1">
    <location>
        <begin position="11"/>
        <end position="144"/>
    </location>
</feature>
<organism evidence="2 3">
    <name type="scientific">Streptomyces humidus</name>
    <dbReference type="NCBI Taxonomy" id="52259"/>
    <lineage>
        <taxon>Bacteria</taxon>
        <taxon>Bacillati</taxon>
        <taxon>Actinomycetota</taxon>
        <taxon>Actinomycetes</taxon>
        <taxon>Kitasatosporales</taxon>
        <taxon>Streptomycetaceae</taxon>
        <taxon>Streptomyces</taxon>
    </lineage>
</organism>
<keyword evidence="3" id="KW-1185">Reference proteome</keyword>
<dbReference type="Proteomes" id="UP000606194">
    <property type="component" value="Unassembled WGS sequence"/>
</dbReference>
<proteinExistence type="predicted"/>